<sequence>MVAITLPDGSIKSFDGETNGAEIAASIGAGLAKAAIAVRVNGTLRDLSDSIKEDADVSIITDKDEEGVEIIRHSTAHLLGHALKQLYPNAKMVIGPIIENGFYYDIDSEHRFSPDDLATLEKRMAELAATKYTVKKVWTPVAEARKTFEDRNEDFKIRLIDDFDDSVKEVGLYHHEEYIDMCRGPHVPDMGKIKAFKLTKLSGSYWRGDAQGEPLQRIYGVAFRNKKELDTYLEQLAEAEKRDHRKIGKQQDLFHLQEEAPGMVFWHTKGWTIYREIENYMRQKLRKYGYQEVQGPQILDRSLWEKSGHWDKFGGNMFTCCIDEHDYAVKPMNCPGHVQIFNQGLRSYRELPIRYAEFGVCHRNEPSGTLHGIMRVRRFVQDDGHIFCTRSQIRSEIGLCCQMIYEVYKDFGFTEVELALSTRPEKRVGSDEIWDEAEADLKSALETQGLTYRLQPGEGAFYGPKIEFTLRDSIGRRWQCGTIQLDFSMPGRLGAEYVDENGEKQIPVMIHRAVLGSLERFIGILIEQHAGWLPVWLSPIQAVVMPITDAQADYVSEIQQELEKSGIRVEKDLRNEKINYKIREHTLQRVPFMLVAGEREKAAHTVSVRTREGKDLGVMPVTEITQHIRQLIENKSQEISNS</sequence>
<keyword evidence="4 13" id="KW-0436">Ligase</keyword>
<evidence type="ECO:0000256" key="12">
    <source>
        <dbReference type="ARBA" id="ARBA00049515"/>
    </source>
</evidence>
<keyword evidence="7 13" id="KW-0862">Zinc</keyword>
<dbReference type="AlphaFoldDB" id="A0A380MMS6"/>
<evidence type="ECO:0000313" key="17">
    <source>
        <dbReference type="Proteomes" id="UP000254601"/>
    </source>
</evidence>
<evidence type="ECO:0000259" key="14">
    <source>
        <dbReference type="PROSITE" id="PS50862"/>
    </source>
</evidence>
<dbReference type="Gene3D" id="3.30.54.20">
    <property type="match status" value="1"/>
</dbReference>
<organism evidence="16 17">
    <name type="scientific">Suttonella ornithocola</name>
    <dbReference type="NCBI Taxonomy" id="279832"/>
    <lineage>
        <taxon>Bacteria</taxon>
        <taxon>Pseudomonadati</taxon>
        <taxon>Pseudomonadota</taxon>
        <taxon>Gammaproteobacteria</taxon>
        <taxon>Cardiobacteriales</taxon>
        <taxon>Cardiobacteriaceae</taxon>
        <taxon>Suttonella</taxon>
    </lineage>
</organism>
<keyword evidence="2 13" id="KW-0963">Cytoplasm</keyword>
<dbReference type="GO" id="GO:0005829">
    <property type="term" value="C:cytosol"/>
    <property type="evidence" value="ECO:0007669"/>
    <property type="project" value="TreeGrafter"/>
</dbReference>
<dbReference type="InterPro" id="IPR033728">
    <property type="entry name" value="ThrRS_core"/>
</dbReference>
<dbReference type="FunFam" id="3.40.50.800:FF:000001">
    <property type="entry name" value="Threonine--tRNA ligase"/>
    <property type="match status" value="1"/>
</dbReference>
<dbReference type="FunFam" id="3.30.980.10:FF:000005">
    <property type="entry name" value="Threonyl-tRNA synthetase, mitochondrial"/>
    <property type="match status" value="1"/>
</dbReference>
<feature type="domain" description="TGS" evidence="15">
    <location>
        <begin position="1"/>
        <end position="61"/>
    </location>
</feature>
<feature type="binding site" evidence="13">
    <location>
        <position position="334"/>
    </location>
    <ligand>
        <name>Zn(2+)</name>
        <dbReference type="ChEBI" id="CHEBI:29105"/>
        <note>catalytic</note>
    </ligand>
</feature>
<dbReference type="InterPro" id="IPR002314">
    <property type="entry name" value="aa-tRNA-synt_IIb"/>
</dbReference>
<dbReference type="PANTHER" id="PTHR11451">
    <property type="entry name" value="THREONINE-TRNA LIGASE"/>
    <property type="match status" value="1"/>
</dbReference>
<evidence type="ECO:0000256" key="5">
    <source>
        <dbReference type="ARBA" id="ARBA00022723"/>
    </source>
</evidence>
<evidence type="ECO:0000256" key="10">
    <source>
        <dbReference type="ARBA" id="ARBA00022917"/>
    </source>
</evidence>
<accession>A0A380MMS6</accession>
<dbReference type="CDD" id="cd01667">
    <property type="entry name" value="TGS_ThrRS"/>
    <property type="match status" value="1"/>
</dbReference>
<dbReference type="CDD" id="cd00771">
    <property type="entry name" value="ThrRS_core"/>
    <property type="match status" value="1"/>
</dbReference>
<evidence type="ECO:0000256" key="4">
    <source>
        <dbReference type="ARBA" id="ARBA00022598"/>
    </source>
</evidence>
<dbReference type="HAMAP" id="MF_00184">
    <property type="entry name" value="Thr_tRNA_synth"/>
    <property type="match status" value="1"/>
</dbReference>
<keyword evidence="3 13" id="KW-0820">tRNA-binding</keyword>
<keyword evidence="9 13" id="KW-0694">RNA-binding</keyword>
<evidence type="ECO:0000256" key="2">
    <source>
        <dbReference type="ARBA" id="ARBA00022490"/>
    </source>
</evidence>
<dbReference type="InterPro" id="IPR047246">
    <property type="entry name" value="ThrRS_anticodon"/>
</dbReference>
<dbReference type="Gene3D" id="3.40.50.800">
    <property type="entry name" value="Anticodon-binding domain"/>
    <property type="match status" value="1"/>
</dbReference>
<dbReference type="GO" id="GO:0006435">
    <property type="term" value="P:threonyl-tRNA aminoacylation"/>
    <property type="evidence" value="ECO:0007669"/>
    <property type="project" value="UniProtKB-UniRule"/>
</dbReference>
<dbReference type="OrthoDB" id="9802304at2"/>
<keyword evidence="17" id="KW-1185">Reference proteome</keyword>
<evidence type="ECO:0000256" key="3">
    <source>
        <dbReference type="ARBA" id="ARBA00022555"/>
    </source>
</evidence>
<dbReference type="EMBL" id="UHIC01000001">
    <property type="protein sequence ID" value="SUO93558.1"/>
    <property type="molecule type" value="Genomic_DNA"/>
</dbReference>
<dbReference type="InterPro" id="IPR012675">
    <property type="entry name" value="Beta-grasp_dom_sf"/>
</dbReference>
<evidence type="ECO:0000256" key="11">
    <source>
        <dbReference type="ARBA" id="ARBA00023146"/>
    </source>
</evidence>
<dbReference type="CDD" id="cd00860">
    <property type="entry name" value="ThrRS_anticodon"/>
    <property type="match status" value="1"/>
</dbReference>
<dbReference type="InterPro" id="IPR012676">
    <property type="entry name" value="TGS-like"/>
</dbReference>
<name>A0A380MMS6_9GAMM</name>
<dbReference type="SUPFAM" id="SSF81271">
    <property type="entry name" value="TGS-like"/>
    <property type="match status" value="1"/>
</dbReference>
<dbReference type="Pfam" id="PF00587">
    <property type="entry name" value="tRNA-synt_2b"/>
    <property type="match status" value="1"/>
</dbReference>
<dbReference type="InterPro" id="IPR018163">
    <property type="entry name" value="Thr/Ala-tRNA-synth_IIc_edit"/>
</dbReference>
<comment type="subcellular location">
    <subcellularLocation>
        <location evidence="13">Cytoplasm</location>
    </subcellularLocation>
</comment>
<dbReference type="InterPro" id="IPR002320">
    <property type="entry name" value="Thr-tRNA-ligase_IIa"/>
</dbReference>
<evidence type="ECO:0000313" key="16">
    <source>
        <dbReference type="EMBL" id="SUO93558.1"/>
    </source>
</evidence>
<evidence type="ECO:0000256" key="9">
    <source>
        <dbReference type="ARBA" id="ARBA00022884"/>
    </source>
</evidence>
<dbReference type="GO" id="GO:0004829">
    <property type="term" value="F:threonine-tRNA ligase activity"/>
    <property type="evidence" value="ECO:0007669"/>
    <property type="project" value="UniProtKB-UniRule"/>
</dbReference>
<dbReference type="InterPro" id="IPR004095">
    <property type="entry name" value="TGS"/>
</dbReference>
<dbReference type="Gene3D" id="3.30.980.10">
    <property type="entry name" value="Threonyl-trna Synthetase, Chain A, domain 2"/>
    <property type="match status" value="1"/>
</dbReference>
<dbReference type="SMART" id="SM00863">
    <property type="entry name" value="tRNA_SAD"/>
    <property type="match status" value="1"/>
</dbReference>
<dbReference type="InterPro" id="IPR045864">
    <property type="entry name" value="aa-tRNA-synth_II/BPL/LPL"/>
</dbReference>
<comment type="cofactor">
    <cofactor evidence="13">
        <name>Zn(2+)</name>
        <dbReference type="ChEBI" id="CHEBI:29105"/>
    </cofactor>
    <text evidence="13">Binds 1 zinc ion per subunit.</text>
</comment>
<keyword evidence="10 13" id="KW-0648">Protein biosynthesis</keyword>
<dbReference type="PRINTS" id="PR01047">
    <property type="entry name" value="TRNASYNTHTHR"/>
</dbReference>
<evidence type="ECO:0000256" key="7">
    <source>
        <dbReference type="ARBA" id="ARBA00022833"/>
    </source>
</evidence>
<keyword evidence="11 13" id="KW-0030">Aminoacyl-tRNA synthetase</keyword>
<dbReference type="FunFam" id="3.30.930.10:FF:000002">
    <property type="entry name" value="Threonine--tRNA ligase"/>
    <property type="match status" value="1"/>
</dbReference>
<feature type="binding site" evidence="13">
    <location>
        <position position="511"/>
    </location>
    <ligand>
        <name>Zn(2+)</name>
        <dbReference type="ChEBI" id="CHEBI:29105"/>
        <note>catalytic</note>
    </ligand>
</feature>
<dbReference type="InterPro" id="IPR036621">
    <property type="entry name" value="Anticodon-bd_dom_sf"/>
</dbReference>
<evidence type="ECO:0000259" key="15">
    <source>
        <dbReference type="PROSITE" id="PS51880"/>
    </source>
</evidence>
<evidence type="ECO:0000256" key="6">
    <source>
        <dbReference type="ARBA" id="ARBA00022741"/>
    </source>
</evidence>
<dbReference type="SUPFAM" id="SSF55186">
    <property type="entry name" value="ThrRS/AlaRS common domain"/>
    <property type="match status" value="1"/>
</dbReference>
<dbReference type="FunFam" id="3.10.20.30:FF:000005">
    <property type="entry name" value="Threonine--tRNA ligase"/>
    <property type="match status" value="1"/>
</dbReference>
<protein>
    <recommendedName>
        <fullName evidence="13">Threonine--tRNA ligase</fullName>
        <ecNumber evidence="13">6.1.1.3</ecNumber>
    </recommendedName>
    <alternativeName>
        <fullName evidence="13">Threonyl-tRNA synthetase</fullName>
        <shortName evidence="13">ThrRS</shortName>
    </alternativeName>
</protein>
<dbReference type="Proteomes" id="UP000254601">
    <property type="component" value="Unassembled WGS sequence"/>
</dbReference>
<dbReference type="InterPro" id="IPR006195">
    <property type="entry name" value="aa-tRNA-synth_II"/>
</dbReference>
<keyword evidence="8 13" id="KW-0067">ATP-binding</keyword>
<dbReference type="Pfam" id="PF02824">
    <property type="entry name" value="TGS"/>
    <property type="match status" value="1"/>
</dbReference>
<dbReference type="SUPFAM" id="SSF52954">
    <property type="entry name" value="Class II aaRS ABD-related"/>
    <property type="match status" value="1"/>
</dbReference>
<dbReference type="PANTHER" id="PTHR11451:SF44">
    <property type="entry name" value="THREONINE--TRNA LIGASE, CHLOROPLASTIC_MITOCHONDRIAL 2"/>
    <property type="match status" value="1"/>
</dbReference>
<dbReference type="Pfam" id="PF03129">
    <property type="entry name" value="HGTP_anticodon"/>
    <property type="match status" value="1"/>
</dbReference>
<dbReference type="PROSITE" id="PS51880">
    <property type="entry name" value="TGS"/>
    <property type="match status" value="1"/>
</dbReference>
<dbReference type="GO" id="GO:0005524">
    <property type="term" value="F:ATP binding"/>
    <property type="evidence" value="ECO:0007669"/>
    <property type="project" value="UniProtKB-UniRule"/>
</dbReference>
<evidence type="ECO:0000256" key="13">
    <source>
        <dbReference type="HAMAP-Rule" id="MF_00184"/>
    </source>
</evidence>
<reference evidence="16 17" key="1">
    <citation type="submission" date="2018-06" db="EMBL/GenBank/DDBJ databases">
        <authorList>
            <consortium name="Pathogen Informatics"/>
            <person name="Doyle S."/>
        </authorList>
    </citation>
    <scope>NUCLEOTIDE SEQUENCE [LARGE SCALE GENOMIC DNA]</scope>
    <source>
        <strain evidence="16 17">NCTC13337</strain>
    </source>
</reference>
<dbReference type="GO" id="GO:0046872">
    <property type="term" value="F:metal ion binding"/>
    <property type="evidence" value="ECO:0007669"/>
    <property type="project" value="UniProtKB-KW"/>
</dbReference>
<gene>
    <name evidence="13 16" type="primary">thrS</name>
    <name evidence="16" type="ORF">NCTC13337_00295</name>
</gene>
<feature type="binding site" evidence="13">
    <location>
        <position position="385"/>
    </location>
    <ligand>
        <name>Zn(2+)</name>
        <dbReference type="ChEBI" id="CHEBI:29105"/>
        <note>catalytic</note>
    </ligand>
</feature>
<comment type="catalytic activity">
    <reaction evidence="12 13">
        <text>tRNA(Thr) + L-threonine + ATP = L-threonyl-tRNA(Thr) + AMP + diphosphate + H(+)</text>
        <dbReference type="Rhea" id="RHEA:24624"/>
        <dbReference type="Rhea" id="RHEA-COMP:9670"/>
        <dbReference type="Rhea" id="RHEA-COMP:9704"/>
        <dbReference type="ChEBI" id="CHEBI:15378"/>
        <dbReference type="ChEBI" id="CHEBI:30616"/>
        <dbReference type="ChEBI" id="CHEBI:33019"/>
        <dbReference type="ChEBI" id="CHEBI:57926"/>
        <dbReference type="ChEBI" id="CHEBI:78442"/>
        <dbReference type="ChEBI" id="CHEBI:78534"/>
        <dbReference type="ChEBI" id="CHEBI:456215"/>
        <dbReference type="EC" id="6.1.1.3"/>
    </reaction>
</comment>
<comment type="similarity">
    <text evidence="1 13">Belongs to the class-II aminoacyl-tRNA synthetase family.</text>
</comment>
<feature type="region of interest" description="Catalytic" evidence="13">
    <location>
        <begin position="243"/>
        <end position="534"/>
    </location>
</feature>
<dbReference type="EC" id="6.1.1.3" evidence="13"/>
<dbReference type="SUPFAM" id="SSF55681">
    <property type="entry name" value="Class II aaRS and biotin synthetases"/>
    <property type="match status" value="1"/>
</dbReference>
<dbReference type="Gene3D" id="3.10.20.30">
    <property type="match status" value="1"/>
</dbReference>
<dbReference type="InterPro" id="IPR012947">
    <property type="entry name" value="tRNA_SAD"/>
</dbReference>
<evidence type="ECO:0000256" key="8">
    <source>
        <dbReference type="ARBA" id="ARBA00022840"/>
    </source>
</evidence>
<keyword evidence="5 13" id="KW-0479">Metal-binding</keyword>
<proteinExistence type="inferred from homology"/>
<dbReference type="Gene3D" id="3.30.930.10">
    <property type="entry name" value="Bira Bifunctional Protein, Domain 2"/>
    <property type="match status" value="1"/>
</dbReference>
<dbReference type="FunFam" id="3.30.54.20:FF:000002">
    <property type="entry name" value="Threonine--tRNA ligase"/>
    <property type="match status" value="1"/>
</dbReference>
<dbReference type="PROSITE" id="PS50862">
    <property type="entry name" value="AA_TRNA_LIGASE_II"/>
    <property type="match status" value="1"/>
</dbReference>
<dbReference type="RefSeq" id="WP_072577145.1">
    <property type="nucleotide sequence ID" value="NZ_LWHB01000136.1"/>
</dbReference>
<evidence type="ECO:0000256" key="1">
    <source>
        <dbReference type="ARBA" id="ARBA00008226"/>
    </source>
</evidence>
<comment type="subunit">
    <text evidence="13">Homodimer.</text>
</comment>
<dbReference type="Pfam" id="PF07973">
    <property type="entry name" value="tRNA_SAD"/>
    <property type="match status" value="1"/>
</dbReference>
<feature type="domain" description="Aminoacyl-transfer RNA synthetases class-II family profile" evidence="14">
    <location>
        <begin position="243"/>
        <end position="534"/>
    </location>
</feature>
<dbReference type="InterPro" id="IPR004154">
    <property type="entry name" value="Anticodon-bd"/>
</dbReference>
<dbReference type="GO" id="GO:0000049">
    <property type="term" value="F:tRNA binding"/>
    <property type="evidence" value="ECO:0007669"/>
    <property type="project" value="UniProtKB-KW"/>
</dbReference>
<dbReference type="NCBIfam" id="TIGR00418">
    <property type="entry name" value="thrS"/>
    <property type="match status" value="1"/>
</dbReference>
<keyword evidence="6 13" id="KW-0547">Nucleotide-binding</keyword>